<feature type="domain" description="Malectin-like" evidence="9">
    <location>
        <begin position="41"/>
        <end position="279"/>
    </location>
</feature>
<protein>
    <submittedName>
        <fullName evidence="10">Protein kinase domain-containing protein</fullName>
    </submittedName>
</protein>
<dbReference type="Gene3D" id="3.30.200.20">
    <property type="entry name" value="Phosphorylase Kinase, domain 1"/>
    <property type="match status" value="1"/>
</dbReference>
<feature type="region of interest" description="Disordered" evidence="7">
    <location>
        <begin position="1"/>
        <end position="20"/>
    </location>
</feature>
<dbReference type="Proteomes" id="UP000245207">
    <property type="component" value="Unassembled WGS sequence"/>
</dbReference>
<evidence type="ECO:0000259" key="9">
    <source>
        <dbReference type="Pfam" id="PF12819"/>
    </source>
</evidence>
<dbReference type="Gene3D" id="2.60.120.430">
    <property type="entry name" value="Galactose-binding lectin"/>
    <property type="match status" value="2"/>
</dbReference>
<evidence type="ECO:0000256" key="7">
    <source>
        <dbReference type="SAM" id="MobiDB-lite"/>
    </source>
</evidence>
<sequence length="483" mass="54039">MRGSSYNFTSDQKWDGDERSEFVPSNITTSSFSSTPLFLDTSVPQIPYSTTRVFNTSSFTYTFPVSEGPKFVRLYFYPATYSGLNANLSFFSVSSNGYSLLTNFSAFLTASFLGKTRSDAGFDGPFVPQVVIEFLIYVTDTQILQVTFTPSPNSYAFINGIEIVSMTKNLYFNAKEPKYVDMYTGPVLNNDTALENVYRLNMGGGSQISGNDDTGMYRSWDQDNMYAYNSRLALTPIYQIPIVYTMETPNYTAPELVYQTQRSMGKLADSYNLTWILPVDSGIIPEYTKKYETVFTVFINNQTAEVEADLFWWTKCRGYPVFKDYVVFVIDPDGHQSKQDLWLAELSSSVHQLPSPVSPIKENKKKNLHYVTFIGGVGGGLVLLSVLLCIVLRQRKRVNHHSTTNQKPSRVSTPSDSALPSDRSRRFTLTEVKAATKNFNDNCVIGNGGFGKASVGILKESLTQVEANRCALGFPGESLLEMQ</sequence>
<keyword evidence="3" id="KW-0808">Transferase</keyword>
<dbReference type="EMBL" id="PKPP01008306">
    <property type="protein sequence ID" value="PWA51036.1"/>
    <property type="molecule type" value="Genomic_DNA"/>
</dbReference>
<name>A0A2U1LPU9_ARTAN</name>
<keyword evidence="8" id="KW-1133">Transmembrane helix</keyword>
<dbReference type="GO" id="GO:0016020">
    <property type="term" value="C:membrane"/>
    <property type="evidence" value="ECO:0007669"/>
    <property type="project" value="UniProtKB-SubCell"/>
</dbReference>
<evidence type="ECO:0000256" key="1">
    <source>
        <dbReference type="ARBA" id="ARBA00004479"/>
    </source>
</evidence>
<dbReference type="FunFam" id="2.60.120.430:FF:000003">
    <property type="entry name" value="FERONIA receptor-like kinase"/>
    <property type="match status" value="1"/>
</dbReference>
<dbReference type="InterPro" id="IPR024788">
    <property type="entry name" value="Malectin-like_Carb-bd_dom"/>
</dbReference>
<dbReference type="STRING" id="35608.A0A2U1LPU9"/>
<keyword evidence="10" id="KW-0418">Kinase</keyword>
<keyword evidence="4" id="KW-0547">Nucleotide-binding</keyword>
<proteinExistence type="predicted"/>
<evidence type="ECO:0000256" key="6">
    <source>
        <dbReference type="ARBA" id="ARBA00023180"/>
    </source>
</evidence>
<feature type="compositionally biased region" description="Polar residues" evidence="7">
    <location>
        <begin position="401"/>
        <end position="418"/>
    </location>
</feature>
<organism evidence="10 11">
    <name type="scientific">Artemisia annua</name>
    <name type="common">Sweet wormwood</name>
    <dbReference type="NCBI Taxonomy" id="35608"/>
    <lineage>
        <taxon>Eukaryota</taxon>
        <taxon>Viridiplantae</taxon>
        <taxon>Streptophyta</taxon>
        <taxon>Embryophyta</taxon>
        <taxon>Tracheophyta</taxon>
        <taxon>Spermatophyta</taxon>
        <taxon>Magnoliopsida</taxon>
        <taxon>eudicotyledons</taxon>
        <taxon>Gunneridae</taxon>
        <taxon>Pentapetalae</taxon>
        <taxon>asterids</taxon>
        <taxon>campanulids</taxon>
        <taxon>Asterales</taxon>
        <taxon>Asteraceae</taxon>
        <taxon>Asteroideae</taxon>
        <taxon>Anthemideae</taxon>
        <taxon>Artemisiinae</taxon>
        <taxon>Artemisia</taxon>
    </lineage>
</organism>
<accession>A0A2U1LPU9</accession>
<comment type="caution">
    <text evidence="10">The sequence shown here is derived from an EMBL/GenBank/DDBJ whole genome shotgun (WGS) entry which is preliminary data.</text>
</comment>
<dbReference type="PANTHER" id="PTHR34590:SF5">
    <property type="entry name" value="OS04G0586500 PROTEIN"/>
    <property type="match status" value="1"/>
</dbReference>
<dbReference type="AlphaFoldDB" id="A0A2U1LPU9"/>
<evidence type="ECO:0000256" key="5">
    <source>
        <dbReference type="ARBA" id="ARBA00022840"/>
    </source>
</evidence>
<feature type="compositionally biased region" description="Polar residues" evidence="7">
    <location>
        <begin position="1"/>
        <end position="11"/>
    </location>
</feature>
<dbReference type="GO" id="GO:0004714">
    <property type="term" value="F:transmembrane receptor protein tyrosine kinase activity"/>
    <property type="evidence" value="ECO:0007669"/>
    <property type="project" value="InterPro"/>
</dbReference>
<keyword evidence="5" id="KW-0067">ATP-binding</keyword>
<evidence type="ECO:0000256" key="4">
    <source>
        <dbReference type="ARBA" id="ARBA00022741"/>
    </source>
</evidence>
<evidence type="ECO:0000313" key="10">
    <source>
        <dbReference type="EMBL" id="PWA51036.1"/>
    </source>
</evidence>
<dbReference type="OrthoDB" id="1720310at2759"/>
<dbReference type="PANTHER" id="PTHR34590">
    <property type="entry name" value="OS03G0124300 PROTEIN-RELATED"/>
    <property type="match status" value="1"/>
</dbReference>
<keyword evidence="11" id="KW-1185">Reference proteome</keyword>
<dbReference type="InterPro" id="IPR045272">
    <property type="entry name" value="ANXUR1/2-like"/>
</dbReference>
<comment type="subcellular location">
    <subcellularLocation>
        <location evidence="1">Membrane</location>
        <topology evidence="1">Single-pass type I membrane protein</topology>
    </subcellularLocation>
</comment>
<feature type="transmembrane region" description="Helical" evidence="8">
    <location>
        <begin position="368"/>
        <end position="392"/>
    </location>
</feature>
<evidence type="ECO:0000256" key="3">
    <source>
        <dbReference type="ARBA" id="ARBA00022679"/>
    </source>
</evidence>
<gene>
    <name evidence="10" type="ORF">CTI12_AA467220</name>
</gene>
<keyword evidence="8" id="KW-0472">Membrane</keyword>
<dbReference type="GO" id="GO:0005524">
    <property type="term" value="F:ATP binding"/>
    <property type="evidence" value="ECO:0007669"/>
    <property type="project" value="UniProtKB-KW"/>
</dbReference>
<keyword evidence="8" id="KW-0812">Transmembrane</keyword>
<reference evidence="10 11" key="1">
    <citation type="journal article" date="2018" name="Mol. Plant">
        <title>The genome of Artemisia annua provides insight into the evolution of Asteraceae family and artemisinin biosynthesis.</title>
        <authorList>
            <person name="Shen Q."/>
            <person name="Zhang L."/>
            <person name="Liao Z."/>
            <person name="Wang S."/>
            <person name="Yan T."/>
            <person name="Shi P."/>
            <person name="Liu M."/>
            <person name="Fu X."/>
            <person name="Pan Q."/>
            <person name="Wang Y."/>
            <person name="Lv Z."/>
            <person name="Lu X."/>
            <person name="Zhang F."/>
            <person name="Jiang W."/>
            <person name="Ma Y."/>
            <person name="Chen M."/>
            <person name="Hao X."/>
            <person name="Li L."/>
            <person name="Tang Y."/>
            <person name="Lv G."/>
            <person name="Zhou Y."/>
            <person name="Sun X."/>
            <person name="Brodelius P.E."/>
            <person name="Rose J.K.C."/>
            <person name="Tang K."/>
        </authorList>
    </citation>
    <scope>NUCLEOTIDE SEQUENCE [LARGE SCALE GENOMIC DNA]</scope>
    <source>
        <strain evidence="11">cv. Huhao1</strain>
        <tissue evidence="10">Leaf</tissue>
    </source>
</reference>
<feature type="region of interest" description="Disordered" evidence="7">
    <location>
        <begin position="400"/>
        <end position="423"/>
    </location>
</feature>
<evidence type="ECO:0000256" key="2">
    <source>
        <dbReference type="ARBA" id="ARBA00022527"/>
    </source>
</evidence>
<dbReference type="Pfam" id="PF12819">
    <property type="entry name" value="Malectin_like"/>
    <property type="match status" value="1"/>
</dbReference>
<keyword evidence="2" id="KW-0723">Serine/threonine-protein kinase</keyword>
<evidence type="ECO:0000256" key="8">
    <source>
        <dbReference type="SAM" id="Phobius"/>
    </source>
</evidence>
<dbReference type="GO" id="GO:0004674">
    <property type="term" value="F:protein serine/threonine kinase activity"/>
    <property type="evidence" value="ECO:0007669"/>
    <property type="project" value="UniProtKB-KW"/>
</dbReference>
<evidence type="ECO:0000313" key="11">
    <source>
        <dbReference type="Proteomes" id="UP000245207"/>
    </source>
</evidence>
<keyword evidence="6" id="KW-0325">Glycoprotein</keyword>